<dbReference type="Proteomes" id="UP000077202">
    <property type="component" value="Unassembled WGS sequence"/>
</dbReference>
<comment type="catalytic activity">
    <reaction evidence="1">
        <text>2-phosphoglycolate + H2O = glycolate + phosphate</text>
        <dbReference type="Rhea" id="RHEA:14369"/>
        <dbReference type="ChEBI" id="CHEBI:15377"/>
        <dbReference type="ChEBI" id="CHEBI:29805"/>
        <dbReference type="ChEBI" id="CHEBI:43474"/>
        <dbReference type="ChEBI" id="CHEBI:58033"/>
        <dbReference type="EC" id="3.1.3.18"/>
    </reaction>
</comment>
<evidence type="ECO:0000256" key="3">
    <source>
        <dbReference type="PIRSR" id="PIRSR000915-2"/>
    </source>
</evidence>
<dbReference type="InterPro" id="IPR036412">
    <property type="entry name" value="HAD-like_sf"/>
</dbReference>
<comment type="similarity">
    <text evidence="1">Belongs to the HAD-like hydrolase superfamily.</text>
</comment>
<dbReference type="Pfam" id="PF13344">
    <property type="entry name" value="Hydrolase_6"/>
    <property type="match status" value="1"/>
</dbReference>
<dbReference type="Gene3D" id="3.40.50.1000">
    <property type="entry name" value="HAD superfamily/HAD-like"/>
    <property type="match status" value="2"/>
</dbReference>
<evidence type="ECO:0000256" key="4">
    <source>
        <dbReference type="PIRSR" id="PIRSR000915-3"/>
    </source>
</evidence>
<evidence type="ECO:0000256" key="2">
    <source>
        <dbReference type="PIRSR" id="PIRSR000915-1"/>
    </source>
</evidence>
<feature type="binding site" evidence="4">
    <location>
        <position position="35"/>
    </location>
    <ligand>
        <name>Mg(2+)</name>
        <dbReference type="ChEBI" id="CHEBI:18420"/>
    </ligand>
</feature>
<dbReference type="PANTHER" id="PTHR19288:SF46">
    <property type="entry name" value="HALOACID DEHALOGENASE-LIKE HYDROLASE DOMAIN-CONTAINING PROTEIN 2"/>
    <property type="match status" value="1"/>
</dbReference>
<protein>
    <recommendedName>
        <fullName evidence="1">Phosphoglycolate phosphatase</fullName>
        <ecNumber evidence="1">3.1.3.18</ecNumber>
    </recommendedName>
</protein>
<feature type="binding site" evidence="4">
    <location>
        <position position="33"/>
    </location>
    <ligand>
        <name>Mg(2+)</name>
        <dbReference type="ChEBI" id="CHEBI:18420"/>
    </ligand>
</feature>
<comment type="caution">
    <text evidence="5">The sequence shown here is derived from an EMBL/GenBank/DDBJ whole genome shotgun (WGS) entry which is preliminary data.</text>
</comment>
<keyword evidence="1" id="KW-0378">Hydrolase</keyword>
<proteinExistence type="inferred from homology"/>
<feature type="binding site" evidence="3">
    <location>
        <position position="209"/>
    </location>
    <ligand>
        <name>substrate</name>
    </ligand>
</feature>
<name>A0A176WKG9_MARPO</name>
<accession>A0A176WKG9</accession>
<dbReference type="GO" id="GO:0005737">
    <property type="term" value="C:cytoplasm"/>
    <property type="evidence" value="ECO:0007669"/>
    <property type="project" value="TreeGrafter"/>
</dbReference>
<keyword evidence="4" id="KW-0479">Metal-binding</keyword>
<organism evidence="5 6">
    <name type="scientific">Marchantia polymorpha subsp. ruderalis</name>
    <dbReference type="NCBI Taxonomy" id="1480154"/>
    <lineage>
        <taxon>Eukaryota</taxon>
        <taxon>Viridiplantae</taxon>
        <taxon>Streptophyta</taxon>
        <taxon>Embryophyta</taxon>
        <taxon>Marchantiophyta</taxon>
        <taxon>Marchantiopsida</taxon>
        <taxon>Marchantiidae</taxon>
        <taxon>Marchantiales</taxon>
        <taxon>Marchantiaceae</taxon>
        <taxon>Marchantia</taxon>
    </lineage>
</organism>
<feature type="active site" description="Nucleophile" evidence="2">
    <location>
        <position position="33"/>
    </location>
</feature>
<evidence type="ECO:0000256" key="1">
    <source>
        <dbReference type="PIRNR" id="PIRNR000915"/>
    </source>
</evidence>
<feature type="active site" description="Proton donor" evidence="2">
    <location>
        <position position="35"/>
    </location>
</feature>
<keyword evidence="6" id="KW-1185">Reference proteome</keyword>
<sequence>MSVDATESNAGKQALLLTDAAQLISSVETFIFDCDGVIWNSGELLEGVKETIDMLRSLGKRLYFLTNNSTKSRRQYAERANKFGLGVRDDEIFSSGFAAALYLKTINFPANKKVYMISESGLSEELDQAGISYIGGPVGAVVVAFDRSVSYYKMQYAALCLRENPGCLFIATNCDEVIIPTGVQGLPGEAAMVGAIKGTTKKQPIVVGKPSTFMMDYLCERFNIKREQICMVGDNLETDILFGKNGGCKTLLVLTGVTDLKTLHSPENSIQPDYYTNQLSDLLVGSKLQTPTHQ</sequence>
<dbReference type="EC" id="3.1.3.18" evidence="1"/>
<dbReference type="SUPFAM" id="SSF56784">
    <property type="entry name" value="HAD-like"/>
    <property type="match status" value="1"/>
</dbReference>
<keyword evidence="4" id="KW-0460">Magnesium</keyword>
<dbReference type="EMBL" id="LVLJ01000592">
    <property type="protein sequence ID" value="OAE33648.1"/>
    <property type="molecule type" value="Genomic_DNA"/>
</dbReference>
<feature type="binding site" evidence="4">
    <location>
        <position position="234"/>
    </location>
    <ligand>
        <name>Mg(2+)</name>
        <dbReference type="ChEBI" id="CHEBI:18420"/>
    </ligand>
</feature>
<dbReference type="PIRSF" id="PIRSF000915">
    <property type="entry name" value="PGP-type_phosphatase"/>
    <property type="match status" value="1"/>
</dbReference>
<evidence type="ECO:0000313" key="5">
    <source>
        <dbReference type="EMBL" id="OAE33648.1"/>
    </source>
</evidence>
<dbReference type="InterPro" id="IPR006357">
    <property type="entry name" value="HAD-SF_hydro_IIA"/>
</dbReference>
<gene>
    <name evidence="5" type="ORF">AXG93_4689s1350</name>
</gene>
<evidence type="ECO:0000313" key="6">
    <source>
        <dbReference type="Proteomes" id="UP000077202"/>
    </source>
</evidence>
<dbReference type="InterPro" id="IPR023214">
    <property type="entry name" value="HAD_sf"/>
</dbReference>
<comment type="cofactor">
    <cofactor evidence="4">
        <name>Mg(2+)</name>
        <dbReference type="ChEBI" id="CHEBI:18420"/>
    </cofactor>
    <text evidence="4">Divalent metal ions. Mg(2+) is the most effective.</text>
</comment>
<dbReference type="GO" id="GO:0008967">
    <property type="term" value="F:phosphoglycolate phosphatase activity"/>
    <property type="evidence" value="ECO:0007669"/>
    <property type="project" value="UniProtKB-EC"/>
</dbReference>
<dbReference type="GO" id="GO:0046872">
    <property type="term" value="F:metal ion binding"/>
    <property type="evidence" value="ECO:0007669"/>
    <property type="project" value="UniProtKB-KW"/>
</dbReference>
<reference evidence="5" key="1">
    <citation type="submission" date="2016-03" db="EMBL/GenBank/DDBJ databases">
        <title>Mechanisms controlling the formation of the plant cell surface in tip-growing cells are functionally conserved among land plants.</title>
        <authorList>
            <person name="Honkanen S."/>
            <person name="Jones V.A."/>
            <person name="Morieri G."/>
            <person name="Champion C."/>
            <person name="Hetherington A.J."/>
            <person name="Kelly S."/>
            <person name="Saint-Marcoux D."/>
            <person name="Proust H."/>
            <person name="Prescott H."/>
            <person name="Dolan L."/>
        </authorList>
    </citation>
    <scope>NUCLEOTIDE SEQUENCE [LARGE SCALE GENOMIC DNA]</scope>
    <source>
        <tissue evidence="5">Whole gametophyte</tissue>
    </source>
</reference>
<dbReference type="PANTHER" id="PTHR19288">
    <property type="entry name" value="4-NITROPHENYLPHOSPHATASE-RELATED"/>
    <property type="match status" value="1"/>
</dbReference>
<dbReference type="Pfam" id="PF13242">
    <property type="entry name" value="Hydrolase_like"/>
    <property type="match status" value="1"/>
</dbReference>
<dbReference type="NCBIfam" id="TIGR01460">
    <property type="entry name" value="HAD-SF-IIA"/>
    <property type="match status" value="1"/>
</dbReference>
<dbReference type="AlphaFoldDB" id="A0A176WKG9"/>